<evidence type="ECO:0000313" key="5">
    <source>
        <dbReference type="Proteomes" id="UP000297693"/>
    </source>
</evidence>
<dbReference type="Pfam" id="PF09822">
    <property type="entry name" value="ABC_transp_aux"/>
    <property type="match status" value="1"/>
</dbReference>
<reference evidence="4" key="1">
    <citation type="journal article" date="2019" name="PLoS Negl. Trop. Dis.">
        <title>Revisiting the worldwide diversity of Leptospira species in the environment.</title>
        <authorList>
            <person name="Vincent A.T."/>
            <person name="Schiettekatte O."/>
            <person name="Bourhy P."/>
            <person name="Veyrier F.J."/>
            <person name="Picardeau M."/>
        </authorList>
    </citation>
    <scope>NUCLEOTIDE SEQUENCE [LARGE SCALE GENOMIC DNA]</scope>
    <source>
        <strain evidence="4">201702476</strain>
    </source>
</reference>
<proteinExistence type="predicted"/>
<dbReference type="AlphaFoldDB" id="A0A4R9K7C5"/>
<dbReference type="EMBL" id="RQGD01000010">
    <property type="protein sequence ID" value="TGL62208.1"/>
    <property type="molecule type" value="Genomic_DNA"/>
</dbReference>
<dbReference type="RefSeq" id="WP_135621882.1">
    <property type="nucleotide sequence ID" value="NZ_RQGD01000010.1"/>
</dbReference>
<name>A0A4R9K7C5_9LEPT</name>
<feature type="domain" description="ABC-type uncharacterised transport system" evidence="2">
    <location>
        <begin position="209"/>
        <end position="468"/>
    </location>
</feature>
<keyword evidence="1" id="KW-0812">Transmembrane</keyword>
<comment type="caution">
    <text evidence="4">The sequence shown here is derived from an EMBL/GenBank/DDBJ whole genome shotgun (WGS) entry which is preliminary data.</text>
</comment>
<dbReference type="InterPro" id="IPR055396">
    <property type="entry name" value="DUF7088"/>
</dbReference>
<protein>
    <submittedName>
        <fullName evidence="4">Uncharacterized protein</fullName>
    </submittedName>
</protein>
<keyword evidence="5" id="KW-1185">Reference proteome</keyword>
<keyword evidence="1" id="KW-0472">Membrane</keyword>
<organism evidence="4 5">
    <name type="scientific">Leptospira ognonensis</name>
    <dbReference type="NCBI Taxonomy" id="2484945"/>
    <lineage>
        <taxon>Bacteria</taxon>
        <taxon>Pseudomonadati</taxon>
        <taxon>Spirochaetota</taxon>
        <taxon>Spirochaetia</taxon>
        <taxon>Leptospirales</taxon>
        <taxon>Leptospiraceae</taxon>
        <taxon>Leptospira</taxon>
    </lineage>
</organism>
<feature type="transmembrane region" description="Helical" evidence="1">
    <location>
        <begin position="502"/>
        <end position="520"/>
    </location>
</feature>
<feature type="domain" description="DUF7088" evidence="3">
    <location>
        <begin position="37"/>
        <end position="138"/>
    </location>
</feature>
<dbReference type="Proteomes" id="UP000297693">
    <property type="component" value="Unassembled WGS sequence"/>
</dbReference>
<evidence type="ECO:0000259" key="2">
    <source>
        <dbReference type="Pfam" id="PF09822"/>
    </source>
</evidence>
<dbReference type="Pfam" id="PF23357">
    <property type="entry name" value="DUF7088"/>
    <property type="match status" value="1"/>
</dbReference>
<gene>
    <name evidence="4" type="ORF">EHQ58_03110</name>
</gene>
<sequence>MKFSQTKIFIFQIIIFFLFSNLAMHELSCRKDISSSERLTLSIPTIERLKNLKKPILIEAYYSSDLPIEYQVRLELVREFLIEIEKQNEELISVIFYAPNVSPEIRKRAIDARIYPNEIQRASETSKSFQEAFMGIVLKYDSEIEVIPDFFFVEEAEAQLVRSLRRIQQKQKNQTIAIATDTGIFGTPLPGNGSGINTWGVFYHQAFLEEYGNPIQVALNEEAVPNQIKVLLIVGSPEWNDYAKQRLNDYVLRGGRIIFLVNSMQFRVSPIRNQEGLHFEGEKFAFPSSGYAFWNDQLKSFGFEVGTNLLFDFEHPVSLSKGDNFQKHEYPFWHYFFKSEGNLHQNHELTNNVNLLILPWISTIKIDRSIQTDFTYEIILSTNKQVWKKENVFPMNIGQNFSDSEIERNRIPVGVLAEGVYRSTRDGKQSQLPTKIFLLSTSYFVSDVLSLPEFRSTFRDANVGFILNIVDFMLDDKEFIVSREKKLAVIPLKSFTVNERNAYSFFNTLFLPLLLVIFSVRRIQLRYSRRNS</sequence>
<evidence type="ECO:0000256" key="1">
    <source>
        <dbReference type="SAM" id="Phobius"/>
    </source>
</evidence>
<evidence type="ECO:0000259" key="3">
    <source>
        <dbReference type="Pfam" id="PF23357"/>
    </source>
</evidence>
<accession>A0A4R9K7C5</accession>
<evidence type="ECO:0000313" key="4">
    <source>
        <dbReference type="EMBL" id="TGL62208.1"/>
    </source>
</evidence>
<dbReference type="OrthoDB" id="9794512at2"/>
<keyword evidence="1" id="KW-1133">Transmembrane helix</keyword>
<dbReference type="InterPro" id="IPR019196">
    <property type="entry name" value="ABC_transp_unknown"/>
</dbReference>